<evidence type="ECO:0000256" key="5">
    <source>
        <dbReference type="ARBA" id="ARBA00023136"/>
    </source>
</evidence>
<dbReference type="GO" id="GO:0046933">
    <property type="term" value="F:proton-transporting ATP synthase activity, rotational mechanism"/>
    <property type="evidence" value="ECO:0007669"/>
    <property type="project" value="InterPro"/>
</dbReference>
<evidence type="ECO:0000313" key="8">
    <source>
        <dbReference type="Proteomes" id="UP000230292"/>
    </source>
</evidence>
<keyword evidence="3" id="KW-0375">Hydrogen ion transport</keyword>
<evidence type="ECO:0000256" key="1">
    <source>
        <dbReference type="ARBA" id="ARBA00004370"/>
    </source>
</evidence>
<dbReference type="Pfam" id="PF00213">
    <property type="entry name" value="OSCP"/>
    <property type="match status" value="1"/>
</dbReference>
<keyword evidence="2" id="KW-0813">Transport</keyword>
<protein>
    <submittedName>
        <fullName evidence="7">Uncharacterized protein</fullName>
    </submittedName>
</protein>
<accession>A0A2M7H4J3</accession>
<sequence>MKASASQYAQAWYEKLSAVPPAEWPGVSEKMLKLIRQDGKMRLLPDIVRLVEETELASQGVTQVTVRSAHDIPDEIIAKHVKQVLPEVKVKIDRENDPSIIGGIQIETANKRWDLSLRGQLRKLAQLIHSN</sequence>
<organism evidence="7 8">
    <name type="scientific">Candidatus Kerfeldbacteria bacterium CG15_BIG_FIL_POST_REV_8_21_14_020_45_12</name>
    <dbReference type="NCBI Taxonomy" id="2014247"/>
    <lineage>
        <taxon>Bacteria</taxon>
        <taxon>Candidatus Kerfeldiibacteriota</taxon>
    </lineage>
</organism>
<dbReference type="PANTHER" id="PTHR11910">
    <property type="entry name" value="ATP SYNTHASE DELTA CHAIN"/>
    <property type="match status" value="1"/>
</dbReference>
<name>A0A2M7H4J3_9BACT</name>
<dbReference type="EMBL" id="PFGC01000020">
    <property type="protein sequence ID" value="PIW37144.1"/>
    <property type="molecule type" value="Genomic_DNA"/>
</dbReference>
<keyword evidence="6" id="KW-0066">ATP synthesis</keyword>
<keyword evidence="4" id="KW-0406">Ion transport</keyword>
<dbReference type="InterPro" id="IPR000711">
    <property type="entry name" value="ATPase_OSCP/dsu"/>
</dbReference>
<reference evidence="7 8" key="1">
    <citation type="submission" date="2017-09" db="EMBL/GenBank/DDBJ databases">
        <title>Depth-based differentiation of microbial function through sediment-hosted aquifers and enrichment of novel symbionts in the deep terrestrial subsurface.</title>
        <authorList>
            <person name="Probst A.J."/>
            <person name="Ladd B."/>
            <person name="Jarett J.K."/>
            <person name="Geller-Mcgrath D.E."/>
            <person name="Sieber C.M."/>
            <person name="Emerson J.B."/>
            <person name="Anantharaman K."/>
            <person name="Thomas B.C."/>
            <person name="Malmstrom R."/>
            <person name="Stieglmeier M."/>
            <person name="Klingl A."/>
            <person name="Woyke T."/>
            <person name="Ryan C.M."/>
            <person name="Banfield J.F."/>
        </authorList>
    </citation>
    <scope>NUCLEOTIDE SEQUENCE [LARGE SCALE GENOMIC DNA]</scope>
    <source>
        <strain evidence="7">CG15_BIG_FIL_POST_REV_8_21_14_020_45_12</strain>
    </source>
</reference>
<comment type="caution">
    <text evidence="7">The sequence shown here is derived from an EMBL/GenBank/DDBJ whole genome shotgun (WGS) entry which is preliminary data.</text>
</comment>
<evidence type="ECO:0000256" key="3">
    <source>
        <dbReference type="ARBA" id="ARBA00022781"/>
    </source>
</evidence>
<comment type="subcellular location">
    <subcellularLocation>
        <location evidence="1">Membrane</location>
    </subcellularLocation>
</comment>
<dbReference type="AlphaFoldDB" id="A0A2M7H4J3"/>
<dbReference type="Proteomes" id="UP000230292">
    <property type="component" value="Unassembled WGS sequence"/>
</dbReference>
<proteinExistence type="predicted"/>
<evidence type="ECO:0000256" key="4">
    <source>
        <dbReference type="ARBA" id="ARBA00023065"/>
    </source>
</evidence>
<keyword evidence="5" id="KW-0472">Membrane</keyword>
<evidence type="ECO:0000256" key="2">
    <source>
        <dbReference type="ARBA" id="ARBA00022448"/>
    </source>
</evidence>
<dbReference type="GO" id="GO:0016020">
    <property type="term" value="C:membrane"/>
    <property type="evidence" value="ECO:0007669"/>
    <property type="project" value="UniProtKB-SubCell"/>
</dbReference>
<evidence type="ECO:0000256" key="6">
    <source>
        <dbReference type="ARBA" id="ARBA00023310"/>
    </source>
</evidence>
<gene>
    <name evidence="7" type="ORF">COW24_01640</name>
</gene>
<evidence type="ECO:0000313" key="7">
    <source>
        <dbReference type="EMBL" id="PIW37144.1"/>
    </source>
</evidence>